<protein>
    <submittedName>
        <fullName evidence="2">Uncharacterized protein</fullName>
    </submittedName>
</protein>
<keyword evidence="3" id="KW-1185">Reference proteome</keyword>
<evidence type="ECO:0000313" key="2">
    <source>
        <dbReference type="EMBL" id="KAK6306495.1"/>
    </source>
</evidence>
<comment type="caution">
    <text evidence="2">The sequence shown here is derived from an EMBL/GenBank/DDBJ whole genome shotgun (WGS) entry which is preliminary data.</text>
</comment>
<dbReference type="AlphaFoldDB" id="A0AAN8LB53"/>
<reference evidence="2 3" key="1">
    <citation type="submission" date="2021-04" db="EMBL/GenBank/DDBJ databases">
        <authorList>
            <person name="De Guttry C."/>
            <person name="Zahm M."/>
            <person name="Klopp C."/>
            <person name="Cabau C."/>
            <person name="Louis A."/>
            <person name="Berthelot C."/>
            <person name="Parey E."/>
            <person name="Roest Crollius H."/>
            <person name="Montfort J."/>
            <person name="Robinson-Rechavi M."/>
            <person name="Bucao C."/>
            <person name="Bouchez O."/>
            <person name="Gislard M."/>
            <person name="Lluch J."/>
            <person name="Milhes M."/>
            <person name="Lampietro C."/>
            <person name="Lopez Roques C."/>
            <person name="Donnadieu C."/>
            <person name="Braasch I."/>
            <person name="Desvignes T."/>
            <person name="Postlethwait J."/>
            <person name="Bobe J."/>
            <person name="Wedekind C."/>
            <person name="Guiguen Y."/>
        </authorList>
    </citation>
    <scope>NUCLEOTIDE SEQUENCE [LARGE SCALE GENOMIC DNA]</scope>
    <source>
        <strain evidence="2">Cs_M1</strain>
        <tissue evidence="2">Blood</tissue>
    </source>
</reference>
<proteinExistence type="predicted"/>
<organism evidence="2 3">
    <name type="scientific">Coregonus suidteri</name>
    <dbReference type="NCBI Taxonomy" id="861788"/>
    <lineage>
        <taxon>Eukaryota</taxon>
        <taxon>Metazoa</taxon>
        <taxon>Chordata</taxon>
        <taxon>Craniata</taxon>
        <taxon>Vertebrata</taxon>
        <taxon>Euteleostomi</taxon>
        <taxon>Actinopterygii</taxon>
        <taxon>Neopterygii</taxon>
        <taxon>Teleostei</taxon>
        <taxon>Protacanthopterygii</taxon>
        <taxon>Salmoniformes</taxon>
        <taxon>Salmonidae</taxon>
        <taxon>Coregoninae</taxon>
        <taxon>Coregonus</taxon>
    </lineage>
</organism>
<dbReference type="PANTHER" id="PTHR43696:SF9">
    <property type="entry name" value="COILED-COIL DOMAIN-CONTAINING PROTEIN 157"/>
    <property type="match status" value="1"/>
</dbReference>
<evidence type="ECO:0000256" key="1">
    <source>
        <dbReference type="SAM" id="Coils"/>
    </source>
</evidence>
<name>A0AAN8LB53_9TELE</name>
<evidence type="ECO:0000313" key="3">
    <source>
        <dbReference type="Proteomes" id="UP001356427"/>
    </source>
</evidence>
<sequence length="204" mass="22517">MVKRANGGPSCPHRRTATTIPFCLPLISTYTHNVSCQTVDSSLVPCDACAQVQSSLRETGDALVELCRSEGLPTSLQRLLVAVDDILEQGRLTVGDVSQCTQLLLDKENFKYQNACRQQESLQAKQMSLLERVDALDQEFPEALCSELQQEKQRLESHVGKLKDSVDQLKGEVQELAQSERLLVVFPELNPLPQGPPKSTGDVL</sequence>
<accession>A0AAN8LB53</accession>
<dbReference type="EMBL" id="JAGTTL010000021">
    <property type="protein sequence ID" value="KAK6306495.1"/>
    <property type="molecule type" value="Genomic_DNA"/>
</dbReference>
<dbReference type="Proteomes" id="UP001356427">
    <property type="component" value="Unassembled WGS sequence"/>
</dbReference>
<keyword evidence="1" id="KW-0175">Coiled coil</keyword>
<dbReference type="PANTHER" id="PTHR43696">
    <property type="entry name" value="COILED-COIL DOMAIN-CONTAINING PROTEIN 157"/>
    <property type="match status" value="1"/>
</dbReference>
<feature type="coiled-coil region" evidence="1">
    <location>
        <begin position="119"/>
        <end position="179"/>
    </location>
</feature>
<gene>
    <name evidence="2" type="ORF">J4Q44_G00234200</name>
</gene>
<dbReference type="InterPro" id="IPR029681">
    <property type="entry name" value="CCDC157"/>
</dbReference>